<organism evidence="3 4">
    <name type="scientific">Rhizoclosmatium globosum</name>
    <dbReference type="NCBI Taxonomy" id="329046"/>
    <lineage>
        <taxon>Eukaryota</taxon>
        <taxon>Fungi</taxon>
        <taxon>Fungi incertae sedis</taxon>
        <taxon>Chytridiomycota</taxon>
        <taxon>Chytridiomycota incertae sedis</taxon>
        <taxon>Chytridiomycetes</taxon>
        <taxon>Chytridiales</taxon>
        <taxon>Chytriomycetaceae</taxon>
        <taxon>Rhizoclosmatium</taxon>
    </lineage>
</organism>
<comment type="caution">
    <text evidence="3">The sequence shown here is derived from an EMBL/GenBank/DDBJ whole genome shotgun (WGS) entry which is preliminary data.</text>
</comment>
<gene>
    <name evidence="3" type="ORF">BCR33DRAFT_721859</name>
</gene>
<evidence type="ECO:0000256" key="2">
    <source>
        <dbReference type="SAM" id="Phobius"/>
    </source>
</evidence>
<feature type="transmembrane region" description="Helical" evidence="2">
    <location>
        <begin position="489"/>
        <end position="509"/>
    </location>
</feature>
<feature type="compositionally biased region" description="Acidic residues" evidence="1">
    <location>
        <begin position="40"/>
        <end position="52"/>
    </location>
</feature>
<keyword evidence="2" id="KW-1133">Transmembrane helix</keyword>
<protein>
    <submittedName>
        <fullName evidence="3">Uncharacterized protein</fullName>
    </submittedName>
</protein>
<feature type="region of interest" description="Disordered" evidence="1">
    <location>
        <begin position="317"/>
        <end position="363"/>
    </location>
</feature>
<dbReference type="EMBL" id="MCGO01000054">
    <property type="protein sequence ID" value="ORY36631.1"/>
    <property type="molecule type" value="Genomic_DNA"/>
</dbReference>
<evidence type="ECO:0000256" key="1">
    <source>
        <dbReference type="SAM" id="MobiDB-lite"/>
    </source>
</evidence>
<sequence length="569" mass="62575">MFASQPSTATNGLCPTCTTNCALFTSLVNSYSPNTHDTESDTDTDNESDTNDIGDKLHRRFVARAAALHPFPCRHCEEGVGRILEASTRKLAMRKERLKNYHGNGTSVVVASVAIAYSAACIAASFGVHLAASVAPVTVLQAHNSLVASTSTASALFYICILGSPLLLANPLAPFLNSTSILFHSYTPLLVQQEHSQQPSIAWTRDNSVIHLLRKPALPSRNSVWKWLGLGRSRRQKNNAPEKRGILRIRLHKWTYLTSQILLLLLRFSAIHILAHPFTDPQLYASYNLIFLTTTIAFLALLKSSLVPSIIASKKPITPTATPPATSPTRHSLPPLHPRRTSSELTSLTNHDTDLDDPSSHPSDPIDSLEFAFANTLVPSKPRKPSVARTVSSQSILEPTDSFELFYKQWARRIQFLKVGGVGCGVVSIVTYFVWDNNTPFDGLGGTGVMVYVHMCSRVLGACFGVMWRYEARRWFDEDLGEGEGRRGVGTALDFVYYLLCIVNILLAIQEVGVWELPKLVIRVSDVPVWAGRELLEVFEVDSSWLIGWGSVVGQLMVMIGSAPGVVRI</sequence>
<dbReference type="AlphaFoldDB" id="A0A1Y2BPF5"/>
<keyword evidence="4" id="KW-1185">Reference proteome</keyword>
<reference evidence="3 4" key="1">
    <citation type="submission" date="2016-07" db="EMBL/GenBank/DDBJ databases">
        <title>Pervasive Adenine N6-methylation of Active Genes in Fungi.</title>
        <authorList>
            <consortium name="DOE Joint Genome Institute"/>
            <person name="Mondo S.J."/>
            <person name="Dannebaum R.O."/>
            <person name="Kuo R.C."/>
            <person name="Labutti K."/>
            <person name="Haridas S."/>
            <person name="Kuo A."/>
            <person name="Salamov A."/>
            <person name="Ahrendt S.R."/>
            <person name="Lipzen A."/>
            <person name="Sullivan W."/>
            <person name="Andreopoulos W.B."/>
            <person name="Clum A."/>
            <person name="Lindquist E."/>
            <person name="Daum C."/>
            <person name="Ramamoorthy G.K."/>
            <person name="Gryganskyi A."/>
            <person name="Culley D."/>
            <person name="Magnuson J.K."/>
            <person name="James T.Y."/>
            <person name="O'Malley M.A."/>
            <person name="Stajich J.E."/>
            <person name="Spatafora J.W."/>
            <person name="Visel A."/>
            <person name="Grigoriev I.V."/>
        </authorList>
    </citation>
    <scope>NUCLEOTIDE SEQUENCE [LARGE SCALE GENOMIC DNA]</scope>
    <source>
        <strain evidence="3 4">JEL800</strain>
    </source>
</reference>
<keyword evidence="2" id="KW-0812">Transmembrane</keyword>
<feature type="transmembrane region" description="Helical" evidence="2">
    <location>
        <begin position="146"/>
        <end position="168"/>
    </location>
</feature>
<evidence type="ECO:0000313" key="3">
    <source>
        <dbReference type="EMBL" id="ORY36631.1"/>
    </source>
</evidence>
<proteinExistence type="predicted"/>
<keyword evidence="2" id="KW-0472">Membrane</keyword>
<feature type="transmembrane region" description="Helical" evidence="2">
    <location>
        <begin position="254"/>
        <end position="275"/>
    </location>
</feature>
<feature type="transmembrane region" description="Helical" evidence="2">
    <location>
        <begin position="103"/>
        <end position="126"/>
    </location>
</feature>
<feature type="region of interest" description="Disordered" evidence="1">
    <location>
        <begin position="33"/>
        <end position="53"/>
    </location>
</feature>
<feature type="transmembrane region" description="Helical" evidence="2">
    <location>
        <begin position="416"/>
        <end position="435"/>
    </location>
</feature>
<evidence type="ECO:0000313" key="4">
    <source>
        <dbReference type="Proteomes" id="UP000193642"/>
    </source>
</evidence>
<accession>A0A1Y2BPF5</accession>
<feature type="transmembrane region" description="Helical" evidence="2">
    <location>
        <begin position="447"/>
        <end position="468"/>
    </location>
</feature>
<dbReference type="Proteomes" id="UP000193642">
    <property type="component" value="Unassembled WGS sequence"/>
</dbReference>
<feature type="transmembrane region" description="Helical" evidence="2">
    <location>
        <begin position="287"/>
        <end position="306"/>
    </location>
</feature>
<feature type="transmembrane region" description="Helical" evidence="2">
    <location>
        <begin position="546"/>
        <end position="567"/>
    </location>
</feature>
<name>A0A1Y2BPF5_9FUNG</name>